<sequence>MKVLIIGLGVIGTTYGYVLQKEGHKVEHLIRDSKKAFVPENINVKLLDGRFNNKGEEKNDNYKIHIANKNSSYDFILVSVPAGKIEGVIRTLKENDINGTLIIFNGIWEDKSYIENLFKGWEYILGYPVAGGNISDHELNCCIFDHIMLESKEKTNIKNYDKLLKLLSDCHIKAEIPFDMLEWIWIHMAINAAVITNAGEYGDIKNTTEAAEYGDIKNTTEAAEKLMDSSKILSETIVTIRETVKIIASRNVNLKNYNNELFAYKMPSKLAGIVMKRMFKNNQLTRRIMTLHNNINDLLYVCKNVYDCGKNNQMDAPLFSRKYNLLEKKINC</sequence>
<accession>A0AAV3W3D4</accession>
<evidence type="ECO:0000313" key="2">
    <source>
        <dbReference type="EMBL" id="GEA31586.1"/>
    </source>
</evidence>
<organism evidence="2 3">
    <name type="scientific">Clostridium diolis</name>
    <dbReference type="NCBI Taxonomy" id="223919"/>
    <lineage>
        <taxon>Bacteria</taxon>
        <taxon>Bacillati</taxon>
        <taxon>Bacillota</taxon>
        <taxon>Clostridia</taxon>
        <taxon>Eubacteriales</taxon>
        <taxon>Clostridiaceae</taxon>
        <taxon>Clostridium</taxon>
    </lineage>
</organism>
<evidence type="ECO:0000313" key="3">
    <source>
        <dbReference type="Proteomes" id="UP000325212"/>
    </source>
</evidence>
<evidence type="ECO:0000259" key="1">
    <source>
        <dbReference type="Pfam" id="PF02558"/>
    </source>
</evidence>
<feature type="domain" description="Ketopantoate reductase N-terminal" evidence="1">
    <location>
        <begin position="3"/>
        <end position="107"/>
    </location>
</feature>
<gene>
    <name evidence="2" type="ORF">CDIOL_25090</name>
</gene>
<dbReference type="Gene3D" id="3.40.50.720">
    <property type="entry name" value="NAD(P)-binding Rossmann-like Domain"/>
    <property type="match status" value="1"/>
</dbReference>
<comment type="caution">
    <text evidence="2">The sequence shown here is derived from an EMBL/GenBank/DDBJ whole genome shotgun (WGS) entry which is preliminary data.</text>
</comment>
<name>A0AAV3W3D4_9CLOT</name>
<dbReference type="InterPro" id="IPR036291">
    <property type="entry name" value="NAD(P)-bd_dom_sf"/>
</dbReference>
<protein>
    <submittedName>
        <fullName evidence="2">2-dehydropantoate 2-reductase</fullName>
    </submittedName>
</protein>
<dbReference type="EMBL" id="BJLA01000008">
    <property type="protein sequence ID" value="GEA31586.1"/>
    <property type="molecule type" value="Genomic_DNA"/>
</dbReference>
<reference evidence="2 3" key="1">
    <citation type="submission" date="2019-06" db="EMBL/GenBank/DDBJ databases">
        <title>Draft genome sequence of Clostridium diolis DSM 15410.</title>
        <authorList>
            <person name="Kobayashi H."/>
            <person name="Tanizawa Y."/>
            <person name="Tohno M."/>
        </authorList>
    </citation>
    <scope>NUCLEOTIDE SEQUENCE [LARGE SCALE GENOMIC DNA]</scope>
    <source>
        <strain evidence="2 3">DSM 15410</strain>
    </source>
</reference>
<dbReference type="AlphaFoldDB" id="A0AAV3W3D4"/>
<keyword evidence="3" id="KW-1185">Reference proteome</keyword>
<dbReference type="Pfam" id="PF02558">
    <property type="entry name" value="ApbA"/>
    <property type="match status" value="1"/>
</dbReference>
<proteinExistence type="predicted"/>
<dbReference type="SUPFAM" id="SSF51735">
    <property type="entry name" value="NAD(P)-binding Rossmann-fold domains"/>
    <property type="match status" value="1"/>
</dbReference>
<dbReference type="RefSeq" id="WP_039769119.1">
    <property type="nucleotide sequence ID" value="NZ_BJLA01000008.1"/>
</dbReference>
<dbReference type="Proteomes" id="UP000325212">
    <property type="component" value="Unassembled WGS sequence"/>
</dbReference>
<dbReference type="InterPro" id="IPR013332">
    <property type="entry name" value="KPR_N"/>
</dbReference>